<proteinExistence type="predicted"/>
<comment type="caution">
    <text evidence="1">The sequence shown here is derived from an EMBL/GenBank/DDBJ whole genome shotgun (WGS) entry which is preliminary data.</text>
</comment>
<evidence type="ECO:0000313" key="1">
    <source>
        <dbReference type="EMBL" id="KAF5365042.1"/>
    </source>
</evidence>
<protein>
    <submittedName>
        <fullName evidence="1">Uncharacterized protein</fullName>
    </submittedName>
</protein>
<accession>A0A8H5GHG7</accession>
<evidence type="ECO:0000313" key="2">
    <source>
        <dbReference type="Proteomes" id="UP000518752"/>
    </source>
</evidence>
<dbReference type="EMBL" id="JAACJN010000176">
    <property type="protein sequence ID" value="KAF5365042.1"/>
    <property type="molecule type" value="Genomic_DNA"/>
</dbReference>
<reference evidence="1 2" key="1">
    <citation type="journal article" date="2020" name="ISME J.">
        <title>Uncovering the hidden diversity of litter-decomposition mechanisms in mushroom-forming fungi.</title>
        <authorList>
            <person name="Floudas D."/>
            <person name="Bentzer J."/>
            <person name="Ahren D."/>
            <person name="Johansson T."/>
            <person name="Persson P."/>
            <person name="Tunlid A."/>
        </authorList>
    </citation>
    <scope>NUCLEOTIDE SEQUENCE [LARGE SCALE GENOMIC DNA]</scope>
    <source>
        <strain evidence="1 2">CBS 406.79</strain>
    </source>
</reference>
<gene>
    <name evidence="1" type="ORF">D9757_013093</name>
</gene>
<keyword evidence="2" id="KW-1185">Reference proteome</keyword>
<name>A0A8H5GHG7_9AGAR</name>
<dbReference type="AlphaFoldDB" id="A0A8H5GHG7"/>
<dbReference type="Proteomes" id="UP000518752">
    <property type="component" value="Unassembled WGS sequence"/>
</dbReference>
<sequence length="80" mass="9055">MAVSSSLFVHVVVHFVIQNPPTKNQQERVLHASSHVLVSNGPDPTWLLYLCSQRGSQREYSFRTYQLLTLLVHLQIAGPN</sequence>
<organism evidence="1 2">
    <name type="scientific">Collybiopsis confluens</name>
    <dbReference type="NCBI Taxonomy" id="2823264"/>
    <lineage>
        <taxon>Eukaryota</taxon>
        <taxon>Fungi</taxon>
        <taxon>Dikarya</taxon>
        <taxon>Basidiomycota</taxon>
        <taxon>Agaricomycotina</taxon>
        <taxon>Agaricomycetes</taxon>
        <taxon>Agaricomycetidae</taxon>
        <taxon>Agaricales</taxon>
        <taxon>Marasmiineae</taxon>
        <taxon>Omphalotaceae</taxon>
        <taxon>Collybiopsis</taxon>
    </lineage>
</organism>